<evidence type="ECO:0000256" key="4">
    <source>
        <dbReference type="ARBA" id="ARBA00022989"/>
    </source>
</evidence>
<dbReference type="GO" id="GO:0008021">
    <property type="term" value="C:synaptic vesicle"/>
    <property type="evidence" value="ECO:0007669"/>
    <property type="project" value="TreeGrafter"/>
</dbReference>
<evidence type="ECO:0000256" key="3">
    <source>
        <dbReference type="ARBA" id="ARBA00022692"/>
    </source>
</evidence>
<dbReference type="GO" id="GO:0005247">
    <property type="term" value="F:voltage-gated chloride channel activity"/>
    <property type="evidence" value="ECO:0007669"/>
    <property type="project" value="TreeGrafter"/>
</dbReference>
<dbReference type="Pfam" id="PF00654">
    <property type="entry name" value="Voltage_CLC"/>
    <property type="match status" value="1"/>
</dbReference>
<feature type="transmembrane region" description="Helical" evidence="9">
    <location>
        <begin position="39"/>
        <end position="61"/>
    </location>
</feature>
<comment type="subcellular location">
    <subcellularLocation>
        <location evidence="1">Membrane</location>
        <topology evidence="1">Multi-pass membrane protein</topology>
    </subcellularLocation>
</comment>
<evidence type="ECO:0000256" key="9">
    <source>
        <dbReference type="SAM" id="Phobius"/>
    </source>
</evidence>
<accession>G5C8F2</accession>
<evidence type="ECO:0000256" key="2">
    <source>
        <dbReference type="ARBA" id="ARBA00022448"/>
    </source>
</evidence>
<dbReference type="PANTHER" id="PTHR45711">
    <property type="entry name" value="CHLORIDE CHANNEL PROTEIN"/>
    <property type="match status" value="1"/>
</dbReference>
<feature type="transmembrane region" description="Helical" evidence="9">
    <location>
        <begin position="108"/>
        <end position="125"/>
    </location>
</feature>
<dbReference type="PANTHER" id="PTHR45711:SF7">
    <property type="entry name" value="H(+)_CL(-) EXCHANGE TRANSPORTER 5"/>
    <property type="match status" value="1"/>
</dbReference>
<reference evidence="10 11" key="1">
    <citation type="journal article" date="2011" name="Nature">
        <title>Genome sequencing reveals insights into physiology and longevity of the naked mole rat.</title>
        <authorList>
            <person name="Kim E.B."/>
            <person name="Fang X."/>
            <person name="Fushan A.A."/>
            <person name="Huang Z."/>
            <person name="Lobanov A.V."/>
            <person name="Han L."/>
            <person name="Marino S.M."/>
            <person name="Sun X."/>
            <person name="Turanov A.A."/>
            <person name="Yang P."/>
            <person name="Yim S.H."/>
            <person name="Zhao X."/>
            <person name="Kasaikina M.V."/>
            <person name="Stoletzki N."/>
            <person name="Peng C."/>
            <person name="Polak P."/>
            <person name="Xiong Z."/>
            <person name="Kiezun A."/>
            <person name="Zhu Y."/>
            <person name="Chen Y."/>
            <person name="Kryukov G.V."/>
            <person name="Zhang Q."/>
            <person name="Peshkin L."/>
            <person name="Yang L."/>
            <person name="Bronson R.T."/>
            <person name="Buffenstein R."/>
            <person name="Wang B."/>
            <person name="Han C."/>
            <person name="Li Q."/>
            <person name="Chen L."/>
            <person name="Zhao W."/>
            <person name="Sunyaev S.R."/>
            <person name="Park T.J."/>
            <person name="Zhang G."/>
            <person name="Wang J."/>
            <person name="Gladyshev V.N."/>
        </authorList>
    </citation>
    <scope>NUCLEOTIDE SEQUENCE [LARGE SCALE GENOMIC DNA]</scope>
</reference>
<evidence type="ECO:0000256" key="1">
    <source>
        <dbReference type="ARBA" id="ARBA00004141"/>
    </source>
</evidence>
<feature type="transmembrane region" description="Helical" evidence="9">
    <location>
        <begin position="131"/>
        <end position="154"/>
    </location>
</feature>
<evidence type="ECO:0000256" key="8">
    <source>
        <dbReference type="ARBA" id="ARBA00023214"/>
    </source>
</evidence>
<gene>
    <name evidence="10" type="ORF">GW7_09329</name>
</gene>
<evidence type="ECO:0000313" key="10">
    <source>
        <dbReference type="EMBL" id="EHB17813.1"/>
    </source>
</evidence>
<dbReference type="EMBL" id="JH173811">
    <property type="protein sequence ID" value="EHB17813.1"/>
    <property type="molecule type" value="Genomic_DNA"/>
</dbReference>
<keyword evidence="7 9" id="KW-0472">Membrane</keyword>
<dbReference type="AlphaFoldDB" id="G5C8F2"/>
<keyword evidence="8" id="KW-0868">Chloride</keyword>
<dbReference type="Proteomes" id="UP000006813">
    <property type="component" value="Unassembled WGS sequence"/>
</dbReference>
<dbReference type="SUPFAM" id="SSF81340">
    <property type="entry name" value="Clc chloride channel"/>
    <property type="match status" value="2"/>
</dbReference>
<sequence>MKTAAGTLFEDRDKCPEWNSWLQLIISMEDGAFAYRVNYFMYVLRTFLFAFLAISLVNVFAPYACGSGIPEIPSGLSLQLLGVGMEQLAYYHHDWAIFNSWCSQGADCIAPGFFAMVGAAAYLGGVTRMTVSFVVIMFELTGGLEYIVPLMANIQISLTRRQSRGPASTGDSQHVHKDMTMFPMFKIIQKTYPPGRVKFTGVRIQPRPLSAADTQEL</sequence>
<dbReference type="InterPro" id="IPR014743">
    <property type="entry name" value="Cl-channel_core"/>
</dbReference>
<proteinExistence type="predicted"/>
<dbReference type="Gene3D" id="1.10.3080.10">
    <property type="entry name" value="Clc chloride channel"/>
    <property type="match status" value="2"/>
</dbReference>
<dbReference type="GO" id="GO:0005769">
    <property type="term" value="C:early endosome"/>
    <property type="evidence" value="ECO:0007669"/>
    <property type="project" value="TreeGrafter"/>
</dbReference>
<name>G5C8F2_HETGA</name>
<organism evidence="10 11">
    <name type="scientific">Heterocephalus glaber</name>
    <name type="common">Naked mole rat</name>
    <dbReference type="NCBI Taxonomy" id="10181"/>
    <lineage>
        <taxon>Eukaryota</taxon>
        <taxon>Metazoa</taxon>
        <taxon>Chordata</taxon>
        <taxon>Craniata</taxon>
        <taxon>Vertebrata</taxon>
        <taxon>Euteleostomi</taxon>
        <taxon>Mammalia</taxon>
        <taxon>Eutheria</taxon>
        <taxon>Euarchontoglires</taxon>
        <taxon>Glires</taxon>
        <taxon>Rodentia</taxon>
        <taxon>Hystricomorpha</taxon>
        <taxon>Bathyergidae</taxon>
        <taxon>Heterocephalus</taxon>
    </lineage>
</organism>
<evidence type="ECO:0000256" key="6">
    <source>
        <dbReference type="ARBA" id="ARBA00023122"/>
    </source>
</evidence>
<dbReference type="InParanoid" id="G5C8F2"/>
<dbReference type="GO" id="GO:0005794">
    <property type="term" value="C:Golgi apparatus"/>
    <property type="evidence" value="ECO:0007669"/>
    <property type="project" value="TreeGrafter"/>
</dbReference>
<evidence type="ECO:0000313" key="11">
    <source>
        <dbReference type="Proteomes" id="UP000006813"/>
    </source>
</evidence>
<keyword evidence="3 9" id="KW-0812">Transmembrane</keyword>
<keyword evidence="4 9" id="KW-1133">Transmembrane helix</keyword>
<keyword evidence="5" id="KW-0406">Ion transport</keyword>
<keyword evidence="6" id="KW-0129">CBS domain</keyword>
<dbReference type="STRING" id="10181.G5C8F2"/>
<protein>
    <submittedName>
        <fullName evidence="10">H(+)/Cl(-) exchange transporter 5</fullName>
    </submittedName>
</protein>
<keyword evidence="2" id="KW-0813">Transport</keyword>
<evidence type="ECO:0000256" key="5">
    <source>
        <dbReference type="ARBA" id="ARBA00023065"/>
    </source>
</evidence>
<dbReference type="PRINTS" id="PR00762">
    <property type="entry name" value="CLCHANNEL"/>
</dbReference>
<dbReference type="InterPro" id="IPR001807">
    <property type="entry name" value="ClC"/>
</dbReference>
<evidence type="ECO:0000256" key="7">
    <source>
        <dbReference type="ARBA" id="ARBA00023136"/>
    </source>
</evidence>
<dbReference type="GO" id="GO:0005886">
    <property type="term" value="C:plasma membrane"/>
    <property type="evidence" value="ECO:0007669"/>
    <property type="project" value="TreeGrafter"/>
</dbReference>